<dbReference type="PANTHER" id="PTHR20957:SF0">
    <property type="entry name" value="RNA-BINDING PROTEIN 48"/>
    <property type="match status" value="1"/>
</dbReference>
<evidence type="ECO:0000256" key="4">
    <source>
        <dbReference type="ARBA" id="ARBA00022728"/>
    </source>
</evidence>
<protein>
    <recommendedName>
        <fullName evidence="2">RNA-binding protein 48</fullName>
    </recommendedName>
</protein>
<dbReference type="GO" id="GO:0006397">
    <property type="term" value="P:mRNA processing"/>
    <property type="evidence" value="ECO:0007669"/>
    <property type="project" value="UniProtKB-KW"/>
</dbReference>
<dbReference type="InterPro" id="IPR012677">
    <property type="entry name" value="Nucleotide-bd_a/b_plait_sf"/>
</dbReference>
<comment type="function">
    <text evidence="7">As a component of the minor spliceosome, involved in the splicing of U12-type introns in pre-mRNAs.</text>
</comment>
<keyword evidence="5" id="KW-0694">RNA-binding</keyword>
<dbReference type="GO" id="GO:0003723">
    <property type="term" value="F:RNA binding"/>
    <property type="evidence" value="ECO:0007669"/>
    <property type="project" value="UniProtKB-KW"/>
</dbReference>
<dbReference type="GO" id="GO:0005654">
    <property type="term" value="C:nucleoplasm"/>
    <property type="evidence" value="ECO:0007669"/>
    <property type="project" value="TreeGrafter"/>
</dbReference>
<evidence type="ECO:0000256" key="5">
    <source>
        <dbReference type="ARBA" id="ARBA00022884"/>
    </source>
</evidence>
<evidence type="ECO:0000256" key="7">
    <source>
        <dbReference type="ARBA" id="ARBA00035004"/>
    </source>
</evidence>
<dbReference type="InterPro" id="IPR039599">
    <property type="entry name" value="RBM48"/>
</dbReference>
<keyword evidence="6" id="KW-0508">mRNA splicing</keyword>
<evidence type="ECO:0000256" key="6">
    <source>
        <dbReference type="ARBA" id="ARBA00023187"/>
    </source>
</evidence>
<name>A0AAD1ZES6_9LAMI</name>
<dbReference type="Proteomes" id="UP000834106">
    <property type="component" value="Chromosome 9"/>
</dbReference>
<dbReference type="AlphaFoldDB" id="A0AAD1ZES6"/>
<dbReference type="GO" id="GO:0005681">
    <property type="term" value="C:spliceosomal complex"/>
    <property type="evidence" value="ECO:0007669"/>
    <property type="project" value="UniProtKB-KW"/>
</dbReference>
<feature type="domain" description="RRM" evidence="8">
    <location>
        <begin position="83"/>
        <end position="152"/>
    </location>
</feature>
<reference evidence="9" key="1">
    <citation type="submission" date="2023-05" db="EMBL/GenBank/DDBJ databases">
        <authorList>
            <person name="Huff M."/>
        </authorList>
    </citation>
    <scope>NUCLEOTIDE SEQUENCE</scope>
</reference>
<organism evidence="9 10">
    <name type="scientific">Fraxinus pennsylvanica</name>
    <dbReference type="NCBI Taxonomy" id="56036"/>
    <lineage>
        <taxon>Eukaryota</taxon>
        <taxon>Viridiplantae</taxon>
        <taxon>Streptophyta</taxon>
        <taxon>Embryophyta</taxon>
        <taxon>Tracheophyta</taxon>
        <taxon>Spermatophyta</taxon>
        <taxon>Magnoliopsida</taxon>
        <taxon>eudicotyledons</taxon>
        <taxon>Gunneridae</taxon>
        <taxon>Pentapetalae</taxon>
        <taxon>asterids</taxon>
        <taxon>lamiids</taxon>
        <taxon>Lamiales</taxon>
        <taxon>Oleaceae</taxon>
        <taxon>Oleeae</taxon>
        <taxon>Fraxinus</taxon>
    </lineage>
</organism>
<comment type="similarity">
    <text evidence="1">Belongs to the RBM48 family.</text>
</comment>
<dbReference type="PANTHER" id="PTHR20957">
    <property type="entry name" value="RNA-BINDING PROTEIN 48"/>
    <property type="match status" value="1"/>
</dbReference>
<evidence type="ECO:0000313" key="9">
    <source>
        <dbReference type="EMBL" id="CAI9767929.1"/>
    </source>
</evidence>
<evidence type="ECO:0000256" key="1">
    <source>
        <dbReference type="ARBA" id="ARBA00006938"/>
    </source>
</evidence>
<sequence length="280" mass="31953">MPPPPPPPPPPLVYCFFPEFLNVEKSDWLPLSFGSSAFNGQALENLVCLLWAFQVFESRDMPKYRDEHPAVCAYTVCEESKYLIVRNVPSLGCGDELLKLFSTYGQVEECKPMDAEDCEPYTDVYWIKFCQMDNARFAKRKLDGFVFLGNRIQVSYAPQYEILSDAKEKLEGRRKEVLARLNPKRSQGSSVSRARVVSEPSSAQTSEFIQREFGVLQNSTRDGDSAPTSLVSSDKEYFSSQSMNRTVEFIREKLNEIQSSVEHVQASSAKRTRVDNRRRI</sequence>
<dbReference type="SUPFAM" id="SSF54928">
    <property type="entry name" value="RNA-binding domain, RBD"/>
    <property type="match status" value="1"/>
</dbReference>
<accession>A0AAD1ZES6</accession>
<evidence type="ECO:0000256" key="3">
    <source>
        <dbReference type="ARBA" id="ARBA00022664"/>
    </source>
</evidence>
<evidence type="ECO:0000259" key="8">
    <source>
        <dbReference type="Pfam" id="PF00076"/>
    </source>
</evidence>
<dbReference type="EMBL" id="OU503044">
    <property type="protein sequence ID" value="CAI9767929.1"/>
    <property type="molecule type" value="Genomic_DNA"/>
</dbReference>
<evidence type="ECO:0000313" key="10">
    <source>
        <dbReference type="Proteomes" id="UP000834106"/>
    </source>
</evidence>
<dbReference type="FunFam" id="3.30.70.330:FF:000424">
    <property type="entry name" value="RNA-binding protein 48 isoform X4"/>
    <property type="match status" value="1"/>
</dbReference>
<dbReference type="InterPro" id="IPR035979">
    <property type="entry name" value="RBD_domain_sf"/>
</dbReference>
<keyword evidence="10" id="KW-1185">Reference proteome</keyword>
<dbReference type="InterPro" id="IPR034264">
    <property type="entry name" value="RBM48_RRM"/>
</dbReference>
<dbReference type="Gene3D" id="3.30.70.330">
    <property type="match status" value="1"/>
</dbReference>
<dbReference type="GO" id="GO:0008380">
    <property type="term" value="P:RNA splicing"/>
    <property type="evidence" value="ECO:0007669"/>
    <property type="project" value="UniProtKB-KW"/>
</dbReference>
<keyword evidence="4" id="KW-0747">Spliceosome</keyword>
<dbReference type="CDD" id="cd12442">
    <property type="entry name" value="RRM_RBM48"/>
    <property type="match status" value="1"/>
</dbReference>
<evidence type="ECO:0000256" key="2">
    <source>
        <dbReference type="ARBA" id="ARBA00015189"/>
    </source>
</evidence>
<dbReference type="InterPro" id="IPR000504">
    <property type="entry name" value="RRM_dom"/>
</dbReference>
<proteinExistence type="inferred from homology"/>
<dbReference type="Pfam" id="PF00076">
    <property type="entry name" value="RRM_1"/>
    <property type="match status" value="1"/>
</dbReference>
<keyword evidence="3" id="KW-0507">mRNA processing</keyword>
<gene>
    <name evidence="9" type="ORF">FPE_LOCUS15359</name>
</gene>